<gene>
    <name evidence="1" type="ORF">NYG90_05925</name>
</gene>
<reference evidence="1 2" key="1">
    <citation type="journal article" date="2023" name="Microorganisms">
        <title>Isolation and Genomic Characteristics of Cat-Borne Campylobacter felis sp. nov. and Sheep-Borne Campylobacter ovis sp. nov.</title>
        <authorList>
            <person name="Wang H."/>
            <person name="Li Y."/>
            <person name="Gu Y."/>
            <person name="Zhou G."/>
            <person name="Chen X."/>
            <person name="Zhang X."/>
            <person name="Shao Z."/>
            <person name="Zhang J."/>
            <person name="Zhang M."/>
        </authorList>
    </citation>
    <scope>NUCLEOTIDE SEQUENCE [LARGE SCALE GENOMIC DNA]</scope>
    <source>
        <strain evidence="1 2">XJK30-2</strain>
    </source>
</reference>
<dbReference type="Proteomes" id="UP001173802">
    <property type="component" value="Unassembled WGS sequence"/>
</dbReference>
<organism evidence="1 2">
    <name type="scientific">Helicobacter zhangjianzhongii</name>
    <dbReference type="NCBI Taxonomy" id="2974574"/>
    <lineage>
        <taxon>Bacteria</taxon>
        <taxon>Pseudomonadati</taxon>
        <taxon>Campylobacterota</taxon>
        <taxon>Epsilonproteobacteria</taxon>
        <taxon>Campylobacterales</taxon>
        <taxon>Helicobacteraceae</taxon>
        <taxon>Helicobacter</taxon>
    </lineage>
</organism>
<sequence length="467" mass="51039">MLSFSKRVLLPSIAASFAMVYGLRAYRFLGSLGFRLSFGGVAQGVVACAVLIVGANVMNNKLHITSYIAKGTQEYGELYESHYAISSELARLDSSHPQNLIIILAESLESTFSNGGGGESPSQAPFGEAIPRLSSLAQKHINFSPTHAIGGLVQVAGTGWTMAGTIAHLCGIPLTMPIGGNSFSNKYFLDSALCVSDVLANHGYTQAYLSGLDSSFAGMKYFLQSHAISVLDLPYFQQTGAIPSPLPQELQGFWGLKDSRLFALARDMLPTLKEPFALYVSTIDTHHPDGFVDPHACASVRSDYQGSFTCTDMLIAEFIDYAQSLYGDSVSIVVVGDHLSMKTGFFPPNVSRYVFDLFINPKFTAPYTLESTKSRTLSHFDIAPLLLDSVGIRTEAFGLGRNPLYKPTLLESTFSQEELNALIAQKSRMYDSFWDIGQKSYNLIKPKLEPSPINQTQKPRRDNDKTP</sequence>
<protein>
    <submittedName>
        <fullName evidence="1">Sulfatase-like hydrolase/transferase</fullName>
    </submittedName>
</protein>
<dbReference type="EMBL" id="JANURN010000004">
    <property type="protein sequence ID" value="MDL0082212.1"/>
    <property type="molecule type" value="Genomic_DNA"/>
</dbReference>
<comment type="caution">
    <text evidence="1">The sequence shown here is derived from an EMBL/GenBank/DDBJ whole genome shotgun (WGS) entry which is preliminary data.</text>
</comment>
<evidence type="ECO:0000313" key="1">
    <source>
        <dbReference type="EMBL" id="MDL0082212.1"/>
    </source>
</evidence>
<proteinExistence type="predicted"/>
<evidence type="ECO:0000313" key="2">
    <source>
        <dbReference type="Proteomes" id="UP001173802"/>
    </source>
</evidence>
<keyword evidence="2" id="KW-1185">Reference proteome</keyword>
<name>A0ACC6FSV0_9HELI</name>
<accession>A0ACC6FSV0</accession>